<accession>A0ABW8JD27</accession>
<dbReference type="RefSeq" id="WP_404616205.1">
    <property type="nucleotide sequence ID" value="NZ_JADIKK010000008.1"/>
</dbReference>
<evidence type="ECO:0000313" key="2">
    <source>
        <dbReference type="EMBL" id="MFK2879420.1"/>
    </source>
</evidence>
<keyword evidence="1" id="KW-1133">Transmembrane helix</keyword>
<name>A0ABW8JD27_9GAMM</name>
<comment type="caution">
    <text evidence="2">The sequence shown here is derived from an EMBL/GenBank/DDBJ whole genome shotgun (WGS) entry which is preliminary data.</text>
</comment>
<feature type="transmembrane region" description="Helical" evidence="1">
    <location>
        <begin position="44"/>
        <end position="61"/>
    </location>
</feature>
<keyword evidence="1" id="KW-0472">Membrane</keyword>
<evidence type="ECO:0000256" key="1">
    <source>
        <dbReference type="SAM" id="Phobius"/>
    </source>
</evidence>
<keyword evidence="1" id="KW-0812">Transmembrane</keyword>
<feature type="transmembrane region" description="Helical" evidence="1">
    <location>
        <begin position="73"/>
        <end position="92"/>
    </location>
</feature>
<organism evidence="2 3">
    <name type="scientific">Rhodanobacter hydrolyticus</name>
    <dbReference type="NCBI Taxonomy" id="2250595"/>
    <lineage>
        <taxon>Bacteria</taxon>
        <taxon>Pseudomonadati</taxon>
        <taxon>Pseudomonadota</taxon>
        <taxon>Gammaproteobacteria</taxon>
        <taxon>Lysobacterales</taxon>
        <taxon>Rhodanobacteraceae</taxon>
        <taxon>Rhodanobacter</taxon>
    </lineage>
</organism>
<evidence type="ECO:0000313" key="3">
    <source>
        <dbReference type="Proteomes" id="UP001620339"/>
    </source>
</evidence>
<sequence length="174" mass="18553">MRFNDFMHRYGTPLTAGLFTVSAVSGVALFFHWAPRSFHAMHEWLSVVLLAPFALHLTKNWKPLLAYAKRKTLLVPLALSLVAAVPFALTAGKGRPANPATQTVTLMTQASVADLAPVLQATPDELLRHLQQQGYKAGSTSDSVAAIAAASHANASDVLYALLPARRGGKPAGN</sequence>
<keyword evidence="3" id="KW-1185">Reference proteome</keyword>
<feature type="transmembrane region" description="Helical" evidence="1">
    <location>
        <begin position="12"/>
        <end position="32"/>
    </location>
</feature>
<protein>
    <submittedName>
        <fullName evidence="2">DUF4405 domain-containing protein</fullName>
    </submittedName>
</protein>
<dbReference type="EMBL" id="JADIKK010000008">
    <property type="protein sequence ID" value="MFK2879420.1"/>
    <property type="molecule type" value="Genomic_DNA"/>
</dbReference>
<reference evidence="2 3" key="1">
    <citation type="submission" date="2020-10" db="EMBL/GenBank/DDBJ databases">
        <title>Phylogeny of dyella-like bacteria.</title>
        <authorList>
            <person name="Fu J."/>
        </authorList>
    </citation>
    <scope>NUCLEOTIDE SEQUENCE [LARGE SCALE GENOMIC DNA]</scope>
    <source>
        <strain evidence="2 3">KACC 19113</strain>
    </source>
</reference>
<dbReference type="Proteomes" id="UP001620339">
    <property type="component" value="Unassembled WGS sequence"/>
</dbReference>
<gene>
    <name evidence="2" type="ORF">ISP25_20305</name>
</gene>
<proteinExistence type="predicted"/>